<organism evidence="1 2">
    <name type="scientific">Trinickia fusca</name>
    <dbReference type="NCBI Taxonomy" id="2419777"/>
    <lineage>
        <taxon>Bacteria</taxon>
        <taxon>Pseudomonadati</taxon>
        <taxon>Pseudomonadota</taxon>
        <taxon>Betaproteobacteria</taxon>
        <taxon>Burkholderiales</taxon>
        <taxon>Burkholderiaceae</taxon>
        <taxon>Trinickia</taxon>
    </lineage>
</organism>
<keyword evidence="2" id="KW-1185">Reference proteome</keyword>
<dbReference type="RefSeq" id="WP_121274842.1">
    <property type="nucleotide sequence ID" value="NZ_RBZV01000001.1"/>
</dbReference>
<comment type="caution">
    <text evidence="1">The sequence shown here is derived from an EMBL/GenBank/DDBJ whole genome shotgun (WGS) entry which is preliminary data.</text>
</comment>
<dbReference type="InterPro" id="IPR036282">
    <property type="entry name" value="Glutathione-S-Trfase_C_sf"/>
</dbReference>
<dbReference type="Gene3D" id="1.20.1050.10">
    <property type="match status" value="1"/>
</dbReference>
<dbReference type="EMBL" id="RBZV01000001">
    <property type="protein sequence ID" value="RKP52131.1"/>
    <property type="molecule type" value="Genomic_DNA"/>
</dbReference>
<dbReference type="Proteomes" id="UP000280434">
    <property type="component" value="Unassembled WGS sequence"/>
</dbReference>
<dbReference type="AlphaFoldDB" id="A0A494XR69"/>
<proteinExistence type="predicted"/>
<dbReference type="SUPFAM" id="SSF47616">
    <property type="entry name" value="GST C-terminal domain-like"/>
    <property type="match status" value="1"/>
</dbReference>
<evidence type="ECO:0000313" key="2">
    <source>
        <dbReference type="Proteomes" id="UP000280434"/>
    </source>
</evidence>
<evidence type="ECO:0000313" key="1">
    <source>
        <dbReference type="EMBL" id="RKP52131.1"/>
    </source>
</evidence>
<reference evidence="1 2" key="1">
    <citation type="submission" date="2018-10" db="EMBL/GenBank/DDBJ databases">
        <title>Paraburkholderia sp. 7MK8-2, isolated from soil.</title>
        <authorList>
            <person name="Gao Z.-H."/>
            <person name="Qiu L.-H."/>
        </authorList>
    </citation>
    <scope>NUCLEOTIDE SEQUENCE [LARGE SCALE GENOMIC DNA]</scope>
    <source>
        <strain evidence="1 2">7MK8-2</strain>
    </source>
</reference>
<gene>
    <name evidence="1" type="ORF">D7S89_00830</name>
</gene>
<protein>
    <submittedName>
        <fullName evidence="1">Uncharacterized protein</fullName>
    </submittedName>
</protein>
<sequence>MPDGYSIVDPFLFVLYRWGKKVGVLTHSTHPAWTALHGRMLERAAVRRACEREGLRLEQ</sequence>
<dbReference type="OrthoDB" id="8772754at2"/>
<name>A0A494XR69_9BURK</name>
<accession>A0A494XR69</accession>